<evidence type="ECO:0000313" key="3">
    <source>
        <dbReference type="Proteomes" id="UP000284842"/>
    </source>
</evidence>
<proteinExistence type="predicted"/>
<accession>A0A409YVU8</accession>
<reference evidence="2 3" key="1">
    <citation type="journal article" date="2018" name="Evol. Lett.">
        <title>Horizontal gene cluster transfer increased hallucinogenic mushroom diversity.</title>
        <authorList>
            <person name="Reynolds H.T."/>
            <person name="Vijayakumar V."/>
            <person name="Gluck-Thaler E."/>
            <person name="Korotkin H.B."/>
            <person name="Matheny P.B."/>
            <person name="Slot J.C."/>
        </authorList>
    </citation>
    <scope>NUCLEOTIDE SEQUENCE [LARGE SCALE GENOMIC DNA]</scope>
    <source>
        <strain evidence="2 3">2629</strain>
    </source>
</reference>
<gene>
    <name evidence="2" type="ORF">CVT24_010577</name>
</gene>
<name>A0A409YVU8_9AGAR</name>
<keyword evidence="3" id="KW-1185">Reference proteome</keyword>
<comment type="caution">
    <text evidence="2">The sequence shown here is derived from an EMBL/GenBank/DDBJ whole genome shotgun (WGS) entry which is preliminary data.</text>
</comment>
<feature type="region of interest" description="Disordered" evidence="1">
    <location>
        <begin position="190"/>
        <end position="209"/>
    </location>
</feature>
<dbReference type="InParanoid" id="A0A409YVU8"/>
<sequence length="209" mass="23433">MCTPSFSWTTQGFRRAMTCYGNITSPLFNVSKSQVLLCQSSTPLIQMCIYLRLFLIPNHPLLILVHTSSNFKATHSPSNSDNPNDPNWETFTCAYKEQRRMTFNSKRDSGAQAHRRIQSIPTALRSSLSRWTASTLIVKNTNNSMSDSDVQLSLIQTLPPSHSFPNFLQLYNTHCIVIIVVNPIFSNVDKASRPASKSTSKKIMSVGTD</sequence>
<evidence type="ECO:0000313" key="2">
    <source>
        <dbReference type="EMBL" id="PPR07144.1"/>
    </source>
</evidence>
<protein>
    <submittedName>
        <fullName evidence="2">Uncharacterized protein</fullName>
    </submittedName>
</protein>
<dbReference type="AlphaFoldDB" id="A0A409YVU8"/>
<dbReference type="EMBL" id="NHTK01000510">
    <property type="protein sequence ID" value="PPR07144.1"/>
    <property type="molecule type" value="Genomic_DNA"/>
</dbReference>
<organism evidence="2 3">
    <name type="scientific">Panaeolus cyanescens</name>
    <dbReference type="NCBI Taxonomy" id="181874"/>
    <lineage>
        <taxon>Eukaryota</taxon>
        <taxon>Fungi</taxon>
        <taxon>Dikarya</taxon>
        <taxon>Basidiomycota</taxon>
        <taxon>Agaricomycotina</taxon>
        <taxon>Agaricomycetes</taxon>
        <taxon>Agaricomycetidae</taxon>
        <taxon>Agaricales</taxon>
        <taxon>Agaricineae</taxon>
        <taxon>Galeropsidaceae</taxon>
        <taxon>Panaeolus</taxon>
    </lineage>
</organism>
<feature type="compositionally biased region" description="Polar residues" evidence="1">
    <location>
        <begin position="195"/>
        <end position="209"/>
    </location>
</feature>
<dbReference type="Proteomes" id="UP000284842">
    <property type="component" value="Unassembled WGS sequence"/>
</dbReference>
<evidence type="ECO:0000256" key="1">
    <source>
        <dbReference type="SAM" id="MobiDB-lite"/>
    </source>
</evidence>